<proteinExistence type="predicted"/>
<keyword evidence="2" id="KW-1185">Reference proteome</keyword>
<evidence type="ECO:0000313" key="2">
    <source>
        <dbReference type="Proteomes" id="UP000829398"/>
    </source>
</evidence>
<sequence length="1530" mass="172986">MNASGLLGSACGRSCLLDEKLQVEAVSPTINLSVELASGRYSTRPDFSINGIIMYQDRISRDVLSMGLCTCQVRNGIPYLLIQALASMIIGVSMDIIPPPAPQVVVHQDNSAFPTGITLDETNYSLWSQLMEMRISARNKAGYLTGETKKPAPGDPNLGSWITENQRVKSWLIDSMSPSLMQRFIRLPTAKDIWEAVSKTFYDGTDETCIFELNQRSFSTKQDGRPLPTYYNELVAIFQEIDHRTTTQEGTVEGVLQLHSAMARLRVHIFLSGLDSEFEQVRGEILRKDPKLDLESTYAYVRRDYQQRQTMGGSHLISENLAMLASQNRNGYSKNRGNQSSSKVNNLVCTHCGEKGHSQQRCYEIIGYPDWWDFSKKPRKKISGKANVTAAKDEEQPSPSANVAHPGIIGKASVCSVTSKNRMWIIDTGASEHMTRDSSQLKSVLPSFQSVISTANGSTSPIIGEGSITLSNTLTLDTVLVVPSLEYNLLSVSQITSTLACTVTFWPTFCVFQDILTRKILGYGVRRGKLYYLELTENEGPNISQANQASNKDRTRANVWLWHRRLGHISFGYLKKLQPHLFSTLNDLNFHCDICEMAKSHRTSYLPSLNKSLEPFVVIHSDVWGPAKVASLSKARFFVTFIDECTRMIWVSLLIKKSDVCLAFQEFHKMVSTQYQKQIRVLQSDNSTEYMDASLGKFLNIHGIRHQTSCTYTPQQNGLAERKNRQILEVVRASLFGMNMPRFYWGEAVKSAAYIINRTPSRVLDFQTPQQKMQSLLSIPHLPNLEPRIFGCIVYAHIPKSLRTKLDPCAKRCVFIGYSDLQKGYRCYDPHTKKLHVTLDVSFHELEPYYSGGISYHSLQGESLCEENGQRENEGGDEFVELEHMVEKLQNGDGNEVQQGCDNMTETECDPSYFLDMSEAQSRPLELPMSTPLTEELTESVPPQVISNPLSNESNEPFFSVEDMNPRYPQRLNRGIPKKQYEPDPKSKIKYPISNYMSSHRLCESYALTINQLSTISIPSSVQDALEDPKWTKAMNEEMEALQKNATWELVSLPKGRKTIGCRWVFTVKLRADGSIDRYKARLVAKGYTQRYGIDYQDTFAPVAKINTIRIIISIAANRDWPLKQFDVKNAFLNGDLEEEVYMELPPGVKHSSMRRNEVCKLKKSLYGLKQSPRAWFGRFSATMKAAGYKQSNSDHTLFIKHKGGKVTVLIVYVDDMVLTGDDLSEMKALQEHLAAEFEMKDLGQLKYFLGIEVARSKSGIFLSQRKYVLDLLTETGMLDCKPAETPMEMNHKLGILPNQTPTDKGRYQRLVGRLIYLSHTRPDIAYAVSIVSQFMHSPSEEHMDAVYRILRYLKCAPGKGLLFSKNNVSNIEGYTDSDWAGDQTTRRSTSGYFTFVEGNLVTWRSKKQKVVARSSAEAEFHGMAQGVCEMLWIKNILKDLGIDYAKPMNLKCDNKAAIEIAQNPVQHDRTKHVEVDRHFIKEKLDEKTIQFPFVQSGDQLADILTKAVSGRVFHDIIDKLGMIDIYAPT</sequence>
<accession>A0ACB8JMI5</accession>
<reference evidence="2" key="1">
    <citation type="journal article" date="2023" name="Hortic. Res.">
        <title>A chromosome-level phased genome enabling allele-level studies in sweet orange: a case study on citrus Huanglongbing tolerance.</title>
        <authorList>
            <person name="Wu B."/>
            <person name="Yu Q."/>
            <person name="Deng Z."/>
            <person name="Duan Y."/>
            <person name="Luo F."/>
            <person name="Gmitter F. Jr."/>
        </authorList>
    </citation>
    <scope>NUCLEOTIDE SEQUENCE [LARGE SCALE GENOMIC DNA]</scope>
    <source>
        <strain evidence="2">cv. Valencia</strain>
    </source>
</reference>
<name>A0ACB8JMI5_CITSI</name>
<dbReference type="Proteomes" id="UP000829398">
    <property type="component" value="Chromosome 6"/>
</dbReference>
<organism evidence="1 2">
    <name type="scientific">Citrus sinensis</name>
    <name type="common">Sweet orange</name>
    <name type="synonym">Citrus aurantium var. sinensis</name>
    <dbReference type="NCBI Taxonomy" id="2711"/>
    <lineage>
        <taxon>Eukaryota</taxon>
        <taxon>Viridiplantae</taxon>
        <taxon>Streptophyta</taxon>
        <taxon>Embryophyta</taxon>
        <taxon>Tracheophyta</taxon>
        <taxon>Spermatophyta</taxon>
        <taxon>Magnoliopsida</taxon>
        <taxon>eudicotyledons</taxon>
        <taxon>Gunneridae</taxon>
        <taxon>Pentapetalae</taxon>
        <taxon>rosids</taxon>
        <taxon>malvids</taxon>
        <taxon>Sapindales</taxon>
        <taxon>Rutaceae</taxon>
        <taxon>Aurantioideae</taxon>
        <taxon>Citrus</taxon>
    </lineage>
</organism>
<dbReference type="EMBL" id="CM039175">
    <property type="protein sequence ID" value="KAH9733951.1"/>
    <property type="molecule type" value="Genomic_DNA"/>
</dbReference>
<gene>
    <name evidence="1" type="ORF">KPL71_017208</name>
</gene>
<protein>
    <submittedName>
        <fullName evidence="1">Retrovirus-related pol polyprotein from transposon RE1</fullName>
    </submittedName>
</protein>
<comment type="caution">
    <text evidence="1">The sequence shown here is derived from an EMBL/GenBank/DDBJ whole genome shotgun (WGS) entry which is preliminary data.</text>
</comment>
<evidence type="ECO:0000313" key="1">
    <source>
        <dbReference type="EMBL" id="KAH9733951.1"/>
    </source>
</evidence>